<organism evidence="1 2">
    <name type="scientific">Rhodoferax antarcticus ANT.BR</name>
    <dbReference type="NCBI Taxonomy" id="1111071"/>
    <lineage>
        <taxon>Bacteria</taxon>
        <taxon>Pseudomonadati</taxon>
        <taxon>Pseudomonadota</taxon>
        <taxon>Betaproteobacteria</taxon>
        <taxon>Burkholderiales</taxon>
        <taxon>Comamonadaceae</taxon>
        <taxon>Rhodoferax</taxon>
    </lineage>
</organism>
<accession>A0A1Q8YC06</accession>
<gene>
    <name evidence="1" type="ORF">BLL52_3071</name>
</gene>
<dbReference type="AlphaFoldDB" id="A0A1Q8YC06"/>
<protein>
    <submittedName>
        <fullName evidence="1">Uncharacterized protein</fullName>
    </submittedName>
</protein>
<evidence type="ECO:0000313" key="1">
    <source>
        <dbReference type="EMBL" id="OLP05621.1"/>
    </source>
</evidence>
<evidence type="ECO:0000313" key="2">
    <source>
        <dbReference type="Proteomes" id="UP000185911"/>
    </source>
</evidence>
<dbReference type="EMBL" id="MSYM01000015">
    <property type="protein sequence ID" value="OLP05621.1"/>
    <property type="molecule type" value="Genomic_DNA"/>
</dbReference>
<proteinExistence type="predicted"/>
<reference evidence="1 2" key="1">
    <citation type="submission" date="2017-01" db="EMBL/GenBank/DDBJ databases">
        <title>Genome sequence of Rhodoferax antarcticus ANT.BR, a psychrophilic purple nonsulfur bacterium from an Antarctic microbial mat.</title>
        <authorList>
            <person name="Baker J."/>
            <person name="Riester C."/>
            <person name="Skinner B."/>
            <person name="Newell A."/>
            <person name="Swingley W."/>
            <person name="Madigan M."/>
            <person name="Jung D."/>
            <person name="Asao M."/>
            <person name="Chen M."/>
            <person name="Loughlin P."/>
            <person name="Pan H."/>
            <person name="Lin S."/>
            <person name="Li N."/>
            <person name="Shaw J."/>
            <person name="Prado M."/>
            <person name="Sherman C."/>
            <person name="Li X."/>
            <person name="Tang J."/>
            <person name="Blankenship R."/>
            <person name="Zhao T."/>
            <person name="Touchman J."/>
            <person name="Sattley M."/>
        </authorList>
    </citation>
    <scope>NUCLEOTIDE SEQUENCE [LARGE SCALE GENOMIC DNA]</scope>
    <source>
        <strain evidence="1 2">ANT.BR</strain>
    </source>
</reference>
<comment type="caution">
    <text evidence="1">The sequence shown here is derived from an EMBL/GenBank/DDBJ whole genome shotgun (WGS) entry which is preliminary data.</text>
</comment>
<name>A0A1Q8YC06_9BURK</name>
<dbReference type="Proteomes" id="UP000185911">
    <property type="component" value="Unassembled WGS sequence"/>
</dbReference>
<sequence>MLGALPLAQSAIQRVKWTPKSRQFFNQFKLPLISLAAGRRCPGF</sequence>
<keyword evidence="2" id="KW-1185">Reference proteome</keyword>